<evidence type="ECO:0000259" key="1">
    <source>
        <dbReference type="Pfam" id="PF02887"/>
    </source>
</evidence>
<protein>
    <recommendedName>
        <fullName evidence="1">Pyruvate kinase C-terminal domain-containing protein</fullName>
    </recommendedName>
</protein>
<gene>
    <name evidence="2" type="ORF">S01H1_48294</name>
</gene>
<dbReference type="InterPro" id="IPR036918">
    <property type="entry name" value="Pyrv_Knase_C_sf"/>
</dbReference>
<dbReference type="SUPFAM" id="SSF52935">
    <property type="entry name" value="PK C-terminal domain-like"/>
    <property type="match status" value="1"/>
</dbReference>
<name>X0W962_9ZZZZ</name>
<accession>X0W962</accession>
<dbReference type="Pfam" id="PF02887">
    <property type="entry name" value="PK_C"/>
    <property type="match status" value="1"/>
</dbReference>
<dbReference type="EMBL" id="BARS01031008">
    <property type="protein sequence ID" value="GAG27454.1"/>
    <property type="molecule type" value="Genomic_DNA"/>
</dbReference>
<dbReference type="AlphaFoldDB" id="X0W962"/>
<organism evidence="2">
    <name type="scientific">marine sediment metagenome</name>
    <dbReference type="NCBI Taxonomy" id="412755"/>
    <lineage>
        <taxon>unclassified sequences</taxon>
        <taxon>metagenomes</taxon>
        <taxon>ecological metagenomes</taxon>
    </lineage>
</organism>
<dbReference type="Gene3D" id="3.40.1380.20">
    <property type="entry name" value="Pyruvate kinase, C-terminal domain"/>
    <property type="match status" value="1"/>
</dbReference>
<feature type="non-terminal residue" evidence="2">
    <location>
        <position position="1"/>
    </location>
</feature>
<proteinExistence type="predicted"/>
<feature type="domain" description="Pyruvate kinase C-terminal" evidence="1">
    <location>
        <begin position="2"/>
        <end position="66"/>
    </location>
</feature>
<sequence>STCRRMALYRGVTSVHSPDLIRHEDLAAAVECMARERKLVVPGDRILIISGYFPGKPGGTDTLRVHTVSEGDAT</sequence>
<comment type="caution">
    <text evidence="2">The sequence shown here is derived from an EMBL/GenBank/DDBJ whole genome shotgun (WGS) entry which is preliminary data.</text>
</comment>
<reference evidence="2" key="1">
    <citation type="journal article" date="2014" name="Front. Microbiol.">
        <title>High frequency of phylogenetically diverse reductive dehalogenase-homologous genes in deep subseafloor sedimentary metagenomes.</title>
        <authorList>
            <person name="Kawai M."/>
            <person name="Futagami T."/>
            <person name="Toyoda A."/>
            <person name="Takaki Y."/>
            <person name="Nishi S."/>
            <person name="Hori S."/>
            <person name="Arai W."/>
            <person name="Tsubouchi T."/>
            <person name="Morono Y."/>
            <person name="Uchiyama I."/>
            <person name="Ito T."/>
            <person name="Fujiyama A."/>
            <person name="Inagaki F."/>
            <person name="Takami H."/>
        </authorList>
    </citation>
    <scope>NUCLEOTIDE SEQUENCE</scope>
    <source>
        <strain evidence="2">Expedition CK06-06</strain>
    </source>
</reference>
<dbReference type="InterPro" id="IPR015795">
    <property type="entry name" value="Pyrv_Knase_C"/>
</dbReference>
<evidence type="ECO:0000313" key="2">
    <source>
        <dbReference type="EMBL" id="GAG27454.1"/>
    </source>
</evidence>